<dbReference type="AlphaFoldDB" id="A0A5N6PVP9"/>
<protein>
    <submittedName>
        <fullName evidence="1">Uncharacterized protein</fullName>
    </submittedName>
</protein>
<evidence type="ECO:0000313" key="1">
    <source>
        <dbReference type="EMBL" id="KAD7117273.1"/>
    </source>
</evidence>
<organism evidence="1 2">
    <name type="scientific">Mikania micrantha</name>
    <name type="common">bitter vine</name>
    <dbReference type="NCBI Taxonomy" id="192012"/>
    <lineage>
        <taxon>Eukaryota</taxon>
        <taxon>Viridiplantae</taxon>
        <taxon>Streptophyta</taxon>
        <taxon>Embryophyta</taxon>
        <taxon>Tracheophyta</taxon>
        <taxon>Spermatophyta</taxon>
        <taxon>Magnoliopsida</taxon>
        <taxon>eudicotyledons</taxon>
        <taxon>Gunneridae</taxon>
        <taxon>Pentapetalae</taxon>
        <taxon>asterids</taxon>
        <taxon>campanulids</taxon>
        <taxon>Asterales</taxon>
        <taxon>Asteraceae</taxon>
        <taxon>Asteroideae</taxon>
        <taxon>Heliantheae alliance</taxon>
        <taxon>Eupatorieae</taxon>
        <taxon>Mikania</taxon>
    </lineage>
</organism>
<reference evidence="1 2" key="1">
    <citation type="submission" date="2019-05" db="EMBL/GenBank/DDBJ databases">
        <title>Mikania micrantha, genome provides insights into the molecular mechanism of rapid growth.</title>
        <authorList>
            <person name="Liu B."/>
        </authorList>
    </citation>
    <scope>NUCLEOTIDE SEQUENCE [LARGE SCALE GENOMIC DNA]</scope>
    <source>
        <strain evidence="1">NLD-2019</strain>
        <tissue evidence="1">Leaf</tissue>
    </source>
</reference>
<evidence type="ECO:0000313" key="2">
    <source>
        <dbReference type="Proteomes" id="UP000326396"/>
    </source>
</evidence>
<dbReference type="Proteomes" id="UP000326396">
    <property type="component" value="Linkage Group LG10"/>
</dbReference>
<comment type="caution">
    <text evidence="1">The sequence shown here is derived from an EMBL/GenBank/DDBJ whole genome shotgun (WGS) entry which is preliminary data.</text>
</comment>
<gene>
    <name evidence="1" type="ORF">E3N88_04541</name>
</gene>
<proteinExistence type="predicted"/>
<sequence length="126" mass="14395">MIRTTISINQRFKPTISLEVWKKKKVAVLENLSNLKGNSTSLQDQLAAAKASNNETMKLKEALECEVKCLRLDIQVRDDRDHLLSRVQDLSAQVLKRKELIEKSVAELGNLEEKSNELEVLFVDLF</sequence>
<name>A0A5N6PVP9_9ASTR</name>
<accession>A0A5N6PVP9</accession>
<dbReference type="EMBL" id="SZYD01000002">
    <property type="protein sequence ID" value="KAD7117273.1"/>
    <property type="molecule type" value="Genomic_DNA"/>
</dbReference>
<keyword evidence="2" id="KW-1185">Reference proteome</keyword>